<name>A0A3N5C9G1_9BACI</name>
<dbReference type="EMBL" id="RKRF01000009">
    <property type="protein sequence ID" value="RPF53271.1"/>
    <property type="molecule type" value="Genomic_DNA"/>
</dbReference>
<evidence type="ECO:0000256" key="1">
    <source>
        <dbReference type="SAM" id="Phobius"/>
    </source>
</evidence>
<gene>
    <name evidence="2" type="ORF">EDC24_1768</name>
</gene>
<evidence type="ECO:0000313" key="3">
    <source>
        <dbReference type="Proteomes" id="UP000276443"/>
    </source>
</evidence>
<protein>
    <submittedName>
        <fullName evidence="2">Uncharacterized protein</fullName>
    </submittedName>
</protein>
<reference evidence="2 3" key="1">
    <citation type="submission" date="2018-11" db="EMBL/GenBank/DDBJ databases">
        <title>Genomic Encyclopedia of Type Strains, Phase IV (KMG-IV): sequencing the most valuable type-strain genomes for metagenomic binning, comparative biology and taxonomic classification.</title>
        <authorList>
            <person name="Goeker M."/>
        </authorList>
    </citation>
    <scope>NUCLEOTIDE SEQUENCE [LARGE SCALE GENOMIC DNA]</scope>
    <source>
        <strain evidence="2 3">DSM 18090</strain>
    </source>
</reference>
<keyword evidence="3" id="KW-1185">Reference proteome</keyword>
<organism evidence="2 3">
    <name type="scientific">Aquisalibacillus elongatus</name>
    <dbReference type="NCBI Taxonomy" id="485577"/>
    <lineage>
        <taxon>Bacteria</taxon>
        <taxon>Bacillati</taxon>
        <taxon>Bacillota</taxon>
        <taxon>Bacilli</taxon>
        <taxon>Bacillales</taxon>
        <taxon>Bacillaceae</taxon>
        <taxon>Aquisalibacillus</taxon>
    </lineage>
</organism>
<comment type="caution">
    <text evidence="2">The sequence shown here is derived from an EMBL/GenBank/DDBJ whole genome shotgun (WGS) entry which is preliminary data.</text>
</comment>
<dbReference type="AlphaFoldDB" id="A0A3N5C9G1"/>
<keyword evidence="1" id="KW-0472">Membrane</keyword>
<dbReference type="Proteomes" id="UP000276443">
    <property type="component" value="Unassembled WGS sequence"/>
</dbReference>
<proteinExistence type="predicted"/>
<evidence type="ECO:0000313" key="2">
    <source>
        <dbReference type="EMBL" id="RPF53271.1"/>
    </source>
</evidence>
<accession>A0A3N5C9G1</accession>
<keyword evidence="1" id="KW-1133">Transmembrane helix</keyword>
<sequence>MMKKLIIWVFICGLILFSFYFLINPERDDVTAEQDEPKPRITQDIDSLIEQAILNYRQLNEQHDQITVHKKSIKMDDPEVKNWIIHTHIQSAVLQNEELEGIELVDRAMTYKHNHDQLMKWAEKEHQIDVTDSEVDDYIQKQLEHMDSGQETQPFYTKLSQALNLSETEYFYEWEYDRMAEYLVQDQLFVTYQELYPQEDNESLEEYQDRIVILIEEDFQQYQSE</sequence>
<keyword evidence="1" id="KW-0812">Transmembrane</keyword>
<feature type="transmembrane region" description="Helical" evidence="1">
    <location>
        <begin position="5"/>
        <end position="23"/>
    </location>
</feature>